<protein>
    <submittedName>
        <fullName evidence="3">Uncharacterized protein</fullName>
    </submittedName>
</protein>
<dbReference type="PANTHER" id="PTHR33924">
    <property type="entry name" value="CATION-TRANSPORTING ATPASE"/>
    <property type="match status" value="1"/>
</dbReference>
<evidence type="ECO:0000256" key="1">
    <source>
        <dbReference type="SAM" id="Coils"/>
    </source>
</evidence>
<dbReference type="AlphaFoldDB" id="A0A2G2WIL5"/>
<comment type="caution">
    <text evidence="3">The sequence shown here is derived from an EMBL/GenBank/DDBJ whole genome shotgun (WGS) entry which is preliminary data.</text>
</comment>
<dbReference type="OrthoDB" id="1930341at2759"/>
<accession>A0A2G2WIL5</accession>
<evidence type="ECO:0000256" key="2">
    <source>
        <dbReference type="SAM" id="MobiDB-lite"/>
    </source>
</evidence>
<name>A0A2G2WIL5_CAPBA</name>
<feature type="compositionally biased region" description="Basic and acidic residues" evidence="2">
    <location>
        <begin position="283"/>
        <end position="295"/>
    </location>
</feature>
<feature type="coiled-coil region" evidence="1">
    <location>
        <begin position="487"/>
        <end position="514"/>
    </location>
</feature>
<keyword evidence="1" id="KW-0175">Coiled coil</keyword>
<dbReference type="PANTHER" id="PTHR33924:SF5">
    <property type="entry name" value="CATION-TRANSPORTING ATPASE"/>
    <property type="match status" value="1"/>
</dbReference>
<evidence type="ECO:0000313" key="4">
    <source>
        <dbReference type="Proteomes" id="UP000224567"/>
    </source>
</evidence>
<feature type="region of interest" description="Disordered" evidence="2">
    <location>
        <begin position="191"/>
        <end position="210"/>
    </location>
</feature>
<reference evidence="3 4" key="1">
    <citation type="journal article" date="2017" name="Genome Biol.">
        <title>New reference genome sequences of hot pepper reveal the massive evolution of plant disease-resistance genes by retroduplication.</title>
        <authorList>
            <person name="Kim S."/>
            <person name="Park J."/>
            <person name="Yeom S.I."/>
            <person name="Kim Y.M."/>
            <person name="Seo E."/>
            <person name="Kim K.T."/>
            <person name="Kim M.S."/>
            <person name="Lee J.M."/>
            <person name="Cheong K."/>
            <person name="Shin H.S."/>
            <person name="Kim S.B."/>
            <person name="Han K."/>
            <person name="Lee J."/>
            <person name="Park M."/>
            <person name="Lee H.A."/>
            <person name="Lee H.Y."/>
            <person name="Lee Y."/>
            <person name="Oh S."/>
            <person name="Lee J.H."/>
            <person name="Choi E."/>
            <person name="Choi E."/>
            <person name="Lee S.E."/>
            <person name="Jeon J."/>
            <person name="Kim H."/>
            <person name="Choi G."/>
            <person name="Song H."/>
            <person name="Lee J."/>
            <person name="Lee S.C."/>
            <person name="Kwon J.K."/>
            <person name="Lee H.Y."/>
            <person name="Koo N."/>
            <person name="Hong Y."/>
            <person name="Kim R.W."/>
            <person name="Kang W.H."/>
            <person name="Huh J.H."/>
            <person name="Kang B.C."/>
            <person name="Yang T.J."/>
            <person name="Lee Y.H."/>
            <person name="Bennetzen J.L."/>
            <person name="Choi D."/>
        </authorList>
    </citation>
    <scope>NUCLEOTIDE SEQUENCE [LARGE SCALE GENOMIC DNA]</scope>
    <source>
        <strain evidence="4">cv. PBC81</strain>
    </source>
</reference>
<sequence>MDENCGISEQSIGKTGSGVKVIAGEKRGSAEVEERTGLGHKRVKMRDLVSVLRAEVSLFTDMKFSIYEKTEMGTSKLVTDPAFSLIDLNANIVASSNATTSCVEETNKMASLGKKGNGRDGDFMKSKGFALDLNAEDVSSSINHESSYPCKNSAYLKSKDDFECASSVGPLDENESMRIWNEMKQNGFLSHTHGGAPMPKMQGRKSKTDGMKRKIELAKKERVDRFAKIAAPSGLLNGLNPGIINHVRNSKQVHSIIEALVKSEKRENAHGRSKVPSNQTKWGLKDHNERKKDQENLDGPGASRFNPAVEDLPGSTCTSGYLTSLNKSISLNSVFTGGDGGSCMVTGKMVYHPNPNIGIEDDALALKLSSSTTIASDNTSSLSNEESANLASVNSLSIKAANVASQWLELLHQDIKGRLAALRRSKKRVRAVIHTEFPCLFSREFTSNQENSSYDTQSTSIGHFDNANAHAHRGRWTALFDQMDRALSEEEGQLESWLNQVRQMQQQCEQGLQKYGALLHQLAILQNDCRLEKAESSETDLAVRAAAASIYSTCNFLSSMENLPCC</sequence>
<dbReference type="Proteomes" id="UP000224567">
    <property type="component" value="Unassembled WGS sequence"/>
</dbReference>
<reference evidence="4" key="2">
    <citation type="journal article" date="2017" name="J. Anim. Genet.">
        <title>Multiple reference genome sequences of hot pepper reveal the massive evolution of plant disease resistance genes by retroduplication.</title>
        <authorList>
            <person name="Kim S."/>
            <person name="Park J."/>
            <person name="Yeom S.-I."/>
            <person name="Kim Y.-M."/>
            <person name="Seo E."/>
            <person name="Kim K.-T."/>
            <person name="Kim M.-S."/>
            <person name="Lee J.M."/>
            <person name="Cheong K."/>
            <person name="Shin H.-S."/>
            <person name="Kim S.-B."/>
            <person name="Han K."/>
            <person name="Lee J."/>
            <person name="Park M."/>
            <person name="Lee H.-A."/>
            <person name="Lee H.-Y."/>
            <person name="Lee Y."/>
            <person name="Oh S."/>
            <person name="Lee J.H."/>
            <person name="Choi E."/>
            <person name="Choi E."/>
            <person name="Lee S.E."/>
            <person name="Jeon J."/>
            <person name="Kim H."/>
            <person name="Choi G."/>
            <person name="Song H."/>
            <person name="Lee J."/>
            <person name="Lee S.-C."/>
            <person name="Kwon J.-K."/>
            <person name="Lee H.-Y."/>
            <person name="Koo N."/>
            <person name="Hong Y."/>
            <person name="Kim R.W."/>
            <person name="Kang W.-H."/>
            <person name="Huh J.H."/>
            <person name="Kang B.-C."/>
            <person name="Yang T.-J."/>
            <person name="Lee Y.-H."/>
            <person name="Bennetzen J.L."/>
            <person name="Choi D."/>
        </authorList>
    </citation>
    <scope>NUCLEOTIDE SEQUENCE [LARGE SCALE GENOMIC DNA]</scope>
    <source>
        <strain evidence="4">cv. PBC81</strain>
    </source>
</reference>
<gene>
    <name evidence="3" type="ORF">CQW23_14167</name>
</gene>
<dbReference type="STRING" id="33114.A0A2G2WIL5"/>
<evidence type="ECO:0000313" key="3">
    <source>
        <dbReference type="EMBL" id="PHT45009.1"/>
    </source>
</evidence>
<proteinExistence type="predicted"/>
<feature type="region of interest" description="Disordered" evidence="2">
    <location>
        <begin position="264"/>
        <end position="310"/>
    </location>
</feature>
<dbReference type="EMBL" id="MLFT02000006">
    <property type="protein sequence ID" value="PHT45009.1"/>
    <property type="molecule type" value="Genomic_DNA"/>
</dbReference>
<keyword evidence="4" id="KW-1185">Reference proteome</keyword>
<organism evidence="3 4">
    <name type="scientific">Capsicum baccatum</name>
    <name type="common">Peruvian pepper</name>
    <dbReference type="NCBI Taxonomy" id="33114"/>
    <lineage>
        <taxon>Eukaryota</taxon>
        <taxon>Viridiplantae</taxon>
        <taxon>Streptophyta</taxon>
        <taxon>Embryophyta</taxon>
        <taxon>Tracheophyta</taxon>
        <taxon>Spermatophyta</taxon>
        <taxon>Magnoliopsida</taxon>
        <taxon>eudicotyledons</taxon>
        <taxon>Gunneridae</taxon>
        <taxon>Pentapetalae</taxon>
        <taxon>asterids</taxon>
        <taxon>lamiids</taxon>
        <taxon>Solanales</taxon>
        <taxon>Solanaceae</taxon>
        <taxon>Solanoideae</taxon>
        <taxon>Capsiceae</taxon>
        <taxon>Capsicum</taxon>
    </lineage>
</organism>